<feature type="compositionally biased region" description="Basic and acidic residues" evidence="1">
    <location>
        <begin position="28"/>
        <end position="48"/>
    </location>
</feature>
<feature type="region of interest" description="Disordered" evidence="1">
    <location>
        <begin position="1"/>
        <end position="83"/>
    </location>
</feature>
<dbReference type="Proteomes" id="UP000198773">
    <property type="component" value="Unassembled WGS sequence"/>
</dbReference>
<proteinExistence type="predicted"/>
<dbReference type="STRING" id="152573.SAMN04488051_10845"/>
<dbReference type="RefSeq" id="WP_091344215.1">
    <property type="nucleotide sequence ID" value="NZ_FNRM01000008.1"/>
</dbReference>
<sequence>MDVIIPFLPRTPGTPVEQEPRVVPPVFKEARLTPLKKENEQRDTPERRQSRHRRRKDDVPAGPETTPEAEQTVDADGHVDIYI</sequence>
<protein>
    <submittedName>
        <fullName evidence="2">Uncharacterized protein</fullName>
    </submittedName>
</protein>
<dbReference type="EMBL" id="FNRM01000008">
    <property type="protein sequence ID" value="SEA89368.1"/>
    <property type="molecule type" value="Genomic_DNA"/>
</dbReference>
<evidence type="ECO:0000313" key="2">
    <source>
        <dbReference type="EMBL" id="SEA89368.1"/>
    </source>
</evidence>
<gene>
    <name evidence="2" type="ORF">SAMN04488051_10845</name>
</gene>
<name>A0A1H4EXR6_ALKAM</name>
<dbReference type="AlphaFoldDB" id="A0A1H4EXR6"/>
<evidence type="ECO:0000256" key="1">
    <source>
        <dbReference type="SAM" id="MobiDB-lite"/>
    </source>
</evidence>
<accession>A0A1H4EXR6</accession>
<keyword evidence="3" id="KW-1185">Reference proteome</keyword>
<reference evidence="2 3" key="1">
    <citation type="submission" date="2016-10" db="EMBL/GenBank/DDBJ databases">
        <authorList>
            <person name="de Groot N.N."/>
        </authorList>
    </citation>
    <scope>NUCLEOTIDE SEQUENCE [LARGE SCALE GENOMIC DNA]</scope>
    <source>
        <strain evidence="2 3">CGMCC 1.3430</strain>
    </source>
</reference>
<evidence type="ECO:0000313" key="3">
    <source>
        <dbReference type="Proteomes" id="UP000198773"/>
    </source>
</evidence>
<organism evidence="2 3">
    <name type="scientific">Alkalimonas amylolytica</name>
    <dbReference type="NCBI Taxonomy" id="152573"/>
    <lineage>
        <taxon>Bacteria</taxon>
        <taxon>Pseudomonadati</taxon>
        <taxon>Pseudomonadota</taxon>
        <taxon>Gammaproteobacteria</taxon>
        <taxon>Alkalimonas</taxon>
    </lineage>
</organism>